<sequence length="97" mass="11658">MKFILAVLFTLALSLTASAQYYRFDPSIQQRSQDMMQQQLEIQQQQLMHQDHTMQGQNRELQRDLMLQVDLLYQQQRLDNMRQQGNYNRGMPHPGRF</sequence>
<feature type="signal peptide" evidence="1">
    <location>
        <begin position="1"/>
        <end position="19"/>
    </location>
</feature>
<dbReference type="RefSeq" id="WP_139176627.1">
    <property type="nucleotide sequence ID" value="NZ_FOCT01000001.1"/>
</dbReference>
<protein>
    <submittedName>
        <fullName evidence="2">Uncharacterized protein</fullName>
    </submittedName>
</protein>
<gene>
    <name evidence="2" type="ORF">SAMN05216404_101209</name>
</gene>
<name>A0A1H8BD44_9PROT</name>
<feature type="chain" id="PRO_5010364334" evidence="1">
    <location>
        <begin position="20"/>
        <end position="97"/>
    </location>
</feature>
<proteinExistence type="predicted"/>
<reference evidence="2 3" key="1">
    <citation type="submission" date="2016-10" db="EMBL/GenBank/DDBJ databases">
        <authorList>
            <person name="de Groot N.N."/>
        </authorList>
    </citation>
    <scope>NUCLEOTIDE SEQUENCE [LARGE SCALE GENOMIC DNA]</scope>
    <source>
        <strain evidence="2 3">Nl18</strain>
    </source>
</reference>
<organism evidence="2 3">
    <name type="scientific">Nitrosospira multiformis</name>
    <dbReference type="NCBI Taxonomy" id="1231"/>
    <lineage>
        <taxon>Bacteria</taxon>
        <taxon>Pseudomonadati</taxon>
        <taxon>Pseudomonadota</taxon>
        <taxon>Betaproteobacteria</taxon>
        <taxon>Nitrosomonadales</taxon>
        <taxon>Nitrosomonadaceae</taxon>
        <taxon>Nitrosospira</taxon>
    </lineage>
</organism>
<dbReference type="EMBL" id="FOCT01000001">
    <property type="protein sequence ID" value="SEM80676.1"/>
    <property type="molecule type" value="Genomic_DNA"/>
</dbReference>
<evidence type="ECO:0000256" key="1">
    <source>
        <dbReference type="SAM" id="SignalP"/>
    </source>
</evidence>
<dbReference type="AlphaFoldDB" id="A0A1H8BD44"/>
<keyword evidence="1" id="KW-0732">Signal</keyword>
<evidence type="ECO:0000313" key="2">
    <source>
        <dbReference type="EMBL" id="SEM80676.1"/>
    </source>
</evidence>
<dbReference type="Proteomes" id="UP000183898">
    <property type="component" value="Unassembled WGS sequence"/>
</dbReference>
<accession>A0A1H8BD44</accession>
<evidence type="ECO:0000313" key="3">
    <source>
        <dbReference type="Proteomes" id="UP000183898"/>
    </source>
</evidence>